<keyword evidence="3" id="KW-1185">Reference proteome</keyword>
<evidence type="ECO:0000259" key="1">
    <source>
        <dbReference type="Pfam" id="PF02721"/>
    </source>
</evidence>
<dbReference type="InterPro" id="IPR003871">
    <property type="entry name" value="RFA1B/D_OB_1st"/>
</dbReference>
<dbReference type="Proteomes" id="UP001372338">
    <property type="component" value="Unassembled WGS sequence"/>
</dbReference>
<feature type="domain" description="Replication protein A 70 kDa DNA-binding subunit B/D first OB fold" evidence="1">
    <location>
        <begin position="28"/>
        <end position="103"/>
    </location>
</feature>
<comment type="caution">
    <text evidence="2">The sequence shown here is derived from an EMBL/GenBank/DDBJ whole genome shotgun (WGS) entry which is preliminary data.</text>
</comment>
<dbReference type="PANTHER" id="PTHR47165:SF4">
    <property type="entry name" value="OS03G0429900 PROTEIN"/>
    <property type="match status" value="1"/>
</dbReference>
<dbReference type="Pfam" id="PF02721">
    <property type="entry name" value="DUF223"/>
    <property type="match status" value="1"/>
</dbReference>
<dbReference type="Gene3D" id="2.40.50.140">
    <property type="entry name" value="Nucleic acid-binding proteins"/>
    <property type="match status" value="3"/>
</dbReference>
<sequence>MFEPHIRISYINPHAGYVAFGARVTVLVRVPTLRRIHSAYNMHMVFMDSYGDEIHASIYGPAVPFFSRYLHEGSVYDFASFQVVKAEGGFRLTSHPFKLVFLFSSLFERASSILFPVWKLDLNSVDNISSGEDKIYHLQDFVGVLTALSREAYHIVHGERTLVLGVELCNEYGSFDCLLLGRYVYDFRRGVGAGSHAQNIVFLKLGKGQICRGRIVCSTVMYVSKVLVNPDMPDIIQFRKRMFLHGFCRSPPIVSFIGSNSSIENQLMGDFPHVSLGILKSVAKPGYYTVLCTVVGISSTMKWYYLECSCKAIVSYVSYQSSCSFCGTSVSNATHRFLIPLVCYDSTATVSMLLLDRDARMLLKRSCSELFSLPSNSSQGLSGTTYPSLLSGLVGFQYTFKVEVFHVSPESTEMGFYITRVGHDIVNLKSIAPTDEPTTPELVRNDDVIVGKGKSAFVECSSNVKRTHVKRNLNKDYEVMFTPETSKSSMSPVTQLSVPAGCSNSLDLIRTIPTPYDESISDSQNFQ</sequence>
<evidence type="ECO:0000313" key="2">
    <source>
        <dbReference type="EMBL" id="KAK7251307.1"/>
    </source>
</evidence>
<name>A0AAN9E9C0_CROPI</name>
<organism evidence="2 3">
    <name type="scientific">Crotalaria pallida</name>
    <name type="common">Smooth rattlebox</name>
    <name type="synonym">Crotalaria striata</name>
    <dbReference type="NCBI Taxonomy" id="3830"/>
    <lineage>
        <taxon>Eukaryota</taxon>
        <taxon>Viridiplantae</taxon>
        <taxon>Streptophyta</taxon>
        <taxon>Embryophyta</taxon>
        <taxon>Tracheophyta</taxon>
        <taxon>Spermatophyta</taxon>
        <taxon>Magnoliopsida</taxon>
        <taxon>eudicotyledons</taxon>
        <taxon>Gunneridae</taxon>
        <taxon>Pentapetalae</taxon>
        <taxon>rosids</taxon>
        <taxon>fabids</taxon>
        <taxon>Fabales</taxon>
        <taxon>Fabaceae</taxon>
        <taxon>Papilionoideae</taxon>
        <taxon>50 kb inversion clade</taxon>
        <taxon>genistoids sensu lato</taxon>
        <taxon>core genistoids</taxon>
        <taxon>Crotalarieae</taxon>
        <taxon>Crotalaria</taxon>
    </lineage>
</organism>
<dbReference type="InterPro" id="IPR012340">
    <property type="entry name" value="NA-bd_OB-fold"/>
</dbReference>
<dbReference type="EMBL" id="JAYWIO010000007">
    <property type="protein sequence ID" value="KAK7251307.1"/>
    <property type="molecule type" value="Genomic_DNA"/>
</dbReference>
<dbReference type="PANTHER" id="PTHR47165">
    <property type="entry name" value="OS03G0429900 PROTEIN"/>
    <property type="match status" value="1"/>
</dbReference>
<proteinExistence type="predicted"/>
<protein>
    <recommendedName>
        <fullName evidence="1">Replication protein A 70 kDa DNA-binding subunit B/D first OB fold domain-containing protein</fullName>
    </recommendedName>
</protein>
<dbReference type="AlphaFoldDB" id="A0AAN9E9C0"/>
<accession>A0AAN9E9C0</accession>
<dbReference type="CDD" id="cd04480">
    <property type="entry name" value="RPA1_DBD_A_like"/>
    <property type="match status" value="1"/>
</dbReference>
<evidence type="ECO:0000313" key="3">
    <source>
        <dbReference type="Proteomes" id="UP001372338"/>
    </source>
</evidence>
<dbReference type="SUPFAM" id="SSF50249">
    <property type="entry name" value="Nucleic acid-binding proteins"/>
    <property type="match status" value="3"/>
</dbReference>
<reference evidence="2 3" key="1">
    <citation type="submission" date="2024-01" db="EMBL/GenBank/DDBJ databases">
        <title>The genomes of 5 underutilized Papilionoideae crops provide insights into root nodulation and disease resistanc.</title>
        <authorList>
            <person name="Yuan L."/>
        </authorList>
    </citation>
    <scope>NUCLEOTIDE SEQUENCE [LARGE SCALE GENOMIC DNA]</scope>
    <source>
        <strain evidence="2">ZHUSHIDOU_FW_LH</strain>
        <tissue evidence="2">Leaf</tissue>
    </source>
</reference>
<gene>
    <name evidence="2" type="ORF">RIF29_34378</name>
</gene>